<evidence type="ECO:0000313" key="3">
    <source>
        <dbReference type="Proteomes" id="UP001153069"/>
    </source>
</evidence>
<evidence type="ECO:0000313" key="2">
    <source>
        <dbReference type="EMBL" id="CAB9525343.1"/>
    </source>
</evidence>
<organism evidence="2 3">
    <name type="scientific">Seminavis robusta</name>
    <dbReference type="NCBI Taxonomy" id="568900"/>
    <lineage>
        <taxon>Eukaryota</taxon>
        <taxon>Sar</taxon>
        <taxon>Stramenopiles</taxon>
        <taxon>Ochrophyta</taxon>
        <taxon>Bacillariophyta</taxon>
        <taxon>Bacillariophyceae</taxon>
        <taxon>Bacillariophycidae</taxon>
        <taxon>Naviculales</taxon>
        <taxon>Naviculaceae</taxon>
        <taxon>Seminavis</taxon>
    </lineage>
</organism>
<feature type="region of interest" description="Disordered" evidence="1">
    <location>
        <begin position="452"/>
        <end position="478"/>
    </location>
</feature>
<evidence type="ECO:0000256" key="1">
    <source>
        <dbReference type="SAM" id="MobiDB-lite"/>
    </source>
</evidence>
<feature type="region of interest" description="Disordered" evidence="1">
    <location>
        <begin position="266"/>
        <end position="336"/>
    </location>
</feature>
<feature type="region of interest" description="Disordered" evidence="1">
    <location>
        <begin position="197"/>
        <end position="217"/>
    </location>
</feature>
<feature type="compositionally biased region" description="Polar residues" evidence="1">
    <location>
        <begin position="266"/>
        <end position="280"/>
    </location>
</feature>
<sequence>MVRFIPSIRRLMAMAIAFSLCSDNGMLARAQTNTTTDKQSTRLSLAASNPFRMIVRPTLFELDFVALSIVEEAMTKAILLSTGSSLVDVSININQMNWLSSSDDDDSNELIDGTVKTLGTERVPTTVLKFFAVGTFLLKPASDSTNPAGSLALVQALDEIIESAFKQENYVAFIELLRNSGDPLLDGVQDVAAIRTDSNIPLPEPSPTFGASDDDSAGDDGAALTTLDIVLISVSASIFLGIVYMIFQHHKDRGYIENQRIQNLNTYDRRNNPASDSSYAPSPHDDDHRNAGTDRADHSIRSADTSKTSVINNRQPTPRAEDPSHDSSLFTTSRGSEDHSFVTNFSIPPSPTDINTHLNSRKSRFSSKVRISVESVQCDSRSLPTPTRKAMTSTSSVQSQEDECKSTGALSITAFSTVLSSDFGPINWFRKSGSKGPATLLSATDDNIEEVVEEGGSSGSSRNTTTSSSSSCSSSSSEDVFHVGGVKANVIATGSVANASDTVSSKASSSVVTEWMRTIQVISSTDSKSESEVTCKASSSEQSSTAENSSAEAPSVGDDEASDIVSLEHSMANSRGGVAAGSEADLTMEF</sequence>
<protein>
    <submittedName>
        <fullName evidence="2">Uncharacterized protein</fullName>
    </submittedName>
</protein>
<feature type="compositionally biased region" description="Low complexity" evidence="1">
    <location>
        <begin position="459"/>
        <end position="477"/>
    </location>
</feature>
<dbReference type="EMBL" id="CAICTM010001662">
    <property type="protein sequence ID" value="CAB9525343.1"/>
    <property type="molecule type" value="Genomic_DNA"/>
</dbReference>
<name>A0A9N8HWK5_9STRA</name>
<gene>
    <name evidence="2" type="ORF">SEMRO_1664_G289530.1</name>
</gene>
<comment type="caution">
    <text evidence="2">The sequence shown here is derived from an EMBL/GenBank/DDBJ whole genome shotgun (WGS) entry which is preliminary data.</text>
</comment>
<feature type="compositionally biased region" description="Polar residues" evidence="1">
    <location>
        <begin position="302"/>
        <end position="316"/>
    </location>
</feature>
<reference evidence="2" key="1">
    <citation type="submission" date="2020-06" db="EMBL/GenBank/DDBJ databases">
        <authorList>
            <consortium name="Plant Systems Biology data submission"/>
        </authorList>
    </citation>
    <scope>NUCLEOTIDE SEQUENCE</scope>
    <source>
        <strain evidence="2">D6</strain>
    </source>
</reference>
<feature type="compositionally biased region" description="Basic and acidic residues" evidence="1">
    <location>
        <begin position="283"/>
        <end position="301"/>
    </location>
</feature>
<accession>A0A9N8HWK5</accession>
<dbReference type="Proteomes" id="UP001153069">
    <property type="component" value="Unassembled WGS sequence"/>
</dbReference>
<feature type="compositionally biased region" description="Polar residues" evidence="1">
    <location>
        <begin position="377"/>
        <end position="399"/>
    </location>
</feature>
<keyword evidence="3" id="KW-1185">Reference proteome</keyword>
<dbReference type="OrthoDB" id="49569at2759"/>
<feature type="compositionally biased region" description="Low complexity" evidence="1">
    <location>
        <begin position="537"/>
        <end position="555"/>
    </location>
</feature>
<feature type="region of interest" description="Disordered" evidence="1">
    <location>
        <begin position="524"/>
        <end position="590"/>
    </location>
</feature>
<feature type="region of interest" description="Disordered" evidence="1">
    <location>
        <begin position="377"/>
        <end position="402"/>
    </location>
</feature>
<proteinExistence type="predicted"/>
<dbReference type="AlphaFoldDB" id="A0A9N8HWK5"/>